<accession>A0A172XXY1</accession>
<dbReference type="EMBL" id="CP015199">
    <property type="protein sequence ID" value="ANF51740.1"/>
    <property type="molecule type" value="Genomic_DNA"/>
</dbReference>
<dbReference type="RefSeq" id="WP_066756154.1">
    <property type="nucleotide sequence ID" value="NZ_CP015199.1"/>
</dbReference>
<dbReference type="KEGG" id="chh:A0O34_15045"/>
<sequence length="193" mass="21097">MPELDDCSFDNVPTENLNYCPNKDMVGGTAIDFYYAPAAHFLTFVKPIVTSATGYEARITVAANSITFKPEKGWKKITMLVDESELKNTLVGNKGNKKPKVEFDAYIPNFIARNIGFIDAHMNTPMVWCVPDSTGKKWIVGNPDAPAIFDKGDGTTGKKYEDNSGVGVTVSANTKLYTYLGEVVELADEPATP</sequence>
<name>A0A172XXY1_9FLAO</name>
<reference evidence="1 2" key="1">
    <citation type="submission" date="2016-04" db="EMBL/GenBank/DDBJ databases">
        <title>Complete Genome Sequence of Chryseobacterium sp. IHBB 10212.</title>
        <authorList>
            <person name="Pal M."/>
            <person name="Swarnkar M.K."/>
            <person name="Kaushal K."/>
            <person name="Chhibber S."/>
            <person name="Singh A.K."/>
            <person name="Gulati A."/>
        </authorList>
    </citation>
    <scope>NUCLEOTIDE SEQUENCE [LARGE SCALE GENOMIC DNA]</scope>
    <source>
        <strain evidence="1 2">IHBB 10212</strain>
    </source>
</reference>
<evidence type="ECO:0000313" key="1">
    <source>
        <dbReference type="EMBL" id="ANF51740.1"/>
    </source>
</evidence>
<protein>
    <submittedName>
        <fullName evidence="1">Uncharacterized protein</fullName>
    </submittedName>
</protein>
<dbReference type="OrthoDB" id="1273457at2"/>
<gene>
    <name evidence="1" type="ORF">A0O34_15045</name>
</gene>
<evidence type="ECO:0000313" key="2">
    <source>
        <dbReference type="Proteomes" id="UP000077824"/>
    </source>
</evidence>
<dbReference type="AlphaFoldDB" id="A0A172XXY1"/>
<dbReference type="Proteomes" id="UP000077824">
    <property type="component" value="Chromosome"/>
</dbReference>
<organism evidence="1 2">
    <name type="scientific">Chryseobacterium glaciei</name>
    <dbReference type="NCBI Taxonomy" id="1685010"/>
    <lineage>
        <taxon>Bacteria</taxon>
        <taxon>Pseudomonadati</taxon>
        <taxon>Bacteroidota</taxon>
        <taxon>Flavobacteriia</taxon>
        <taxon>Flavobacteriales</taxon>
        <taxon>Weeksellaceae</taxon>
        <taxon>Chryseobacterium group</taxon>
        <taxon>Chryseobacterium</taxon>
    </lineage>
</organism>
<dbReference type="STRING" id="1685010.A0O34_15045"/>
<keyword evidence="2" id="KW-1185">Reference proteome</keyword>
<proteinExistence type="predicted"/>